<reference evidence="8 9" key="1">
    <citation type="submission" date="2017-04" db="EMBL/GenBank/DDBJ databases">
        <authorList>
            <person name="Afonso C.L."/>
            <person name="Miller P.J."/>
            <person name="Scott M.A."/>
            <person name="Spackman E."/>
            <person name="Goraichik I."/>
            <person name="Dimitrov K.M."/>
            <person name="Suarez D.L."/>
            <person name="Swayne D.E."/>
        </authorList>
    </citation>
    <scope>NUCLEOTIDE SEQUENCE [LARGE SCALE GENOMIC DNA]</scope>
    <source>
        <strain evidence="8 9">DSM 26133</strain>
    </source>
</reference>
<keyword evidence="3 6" id="KW-0812">Transmembrane</keyword>
<keyword evidence="2" id="KW-1003">Cell membrane</keyword>
<dbReference type="GO" id="GO:0005886">
    <property type="term" value="C:plasma membrane"/>
    <property type="evidence" value="ECO:0007669"/>
    <property type="project" value="UniProtKB-SubCell"/>
</dbReference>
<dbReference type="Pfam" id="PF13396">
    <property type="entry name" value="PLDc_N"/>
    <property type="match status" value="1"/>
</dbReference>
<dbReference type="EMBL" id="FWYF01000001">
    <property type="protein sequence ID" value="SMD31961.1"/>
    <property type="molecule type" value="Genomic_DNA"/>
</dbReference>
<dbReference type="Proteomes" id="UP000192472">
    <property type="component" value="Unassembled WGS sequence"/>
</dbReference>
<evidence type="ECO:0000259" key="7">
    <source>
        <dbReference type="Pfam" id="PF13396"/>
    </source>
</evidence>
<dbReference type="AlphaFoldDB" id="A0A1W2G5U3"/>
<dbReference type="InterPro" id="IPR027379">
    <property type="entry name" value="CLS_N"/>
</dbReference>
<keyword evidence="4 6" id="KW-1133">Transmembrane helix</keyword>
<evidence type="ECO:0000256" key="5">
    <source>
        <dbReference type="ARBA" id="ARBA00023136"/>
    </source>
</evidence>
<organism evidence="8 9">
    <name type="scientific">Reichenbachiella faecimaris</name>
    <dbReference type="NCBI Taxonomy" id="692418"/>
    <lineage>
        <taxon>Bacteria</taxon>
        <taxon>Pseudomonadati</taxon>
        <taxon>Bacteroidota</taxon>
        <taxon>Cytophagia</taxon>
        <taxon>Cytophagales</taxon>
        <taxon>Reichenbachiellaceae</taxon>
        <taxon>Reichenbachiella</taxon>
    </lineage>
</organism>
<name>A0A1W2G5U3_REIFA</name>
<evidence type="ECO:0000256" key="2">
    <source>
        <dbReference type="ARBA" id="ARBA00022475"/>
    </source>
</evidence>
<protein>
    <submittedName>
        <fullName evidence="8">Phospholipase_D-nuclease N-terminal</fullName>
    </submittedName>
</protein>
<feature type="domain" description="Cardiolipin synthase N-terminal" evidence="7">
    <location>
        <begin position="12"/>
        <end position="51"/>
    </location>
</feature>
<accession>A0A1W2G5U3</accession>
<evidence type="ECO:0000313" key="9">
    <source>
        <dbReference type="Proteomes" id="UP000192472"/>
    </source>
</evidence>
<keyword evidence="9" id="KW-1185">Reference proteome</keyword>
<evidence type="ECO:0000256" key="3">
    <source>
        <dbReference type="ARBA" id="ARBA00022692"/>
    </source>
</evidence>
<dbReference type="RefSeq" id="WP_084370648.1">
    <property type="nucleotide sequence ID" value="NZ_FWYF01000001.1"/>
</dbReference>
<proteinExistence type="predicted"/>
<evidence type="ECO:0000256" key="1">
    <source>
        <dbReference type="ARBA" id="ARBA00004651"/>
    </source>
</evidence>
<dbReference type="STRING" id="692418.SAMN04488029_0299"/>
<evidence type="ECO:0000256" key="6">
    <source>
        <dbReference type="SAM" id="Phobius"/>
    </source>
</evidence>
<keyword evidence="5 6" id="KW-0472">Membrane</keyword>
<sequence>MNGIIFALIASAFAIWALIAVANSKLSTNKKILWFALIILVPFIGPIAYWFRYKY</sequence>
<gene>
    <name evidence="8" type="ORF">SAMN04488029_0299</name>
</gene>
<evidence type="ECO:0000313" key="8">
    <source>
        <dbReference type="EMBL" id="SMD31961.1"/>
    </source>
</evidence>
<feature type="transmembrane region" description="Helical" evidence="6">
    <location>
        <begin position="32"/>
        <end position="51"/>
    </location>
</feature>
<evidence type="ECO:0000256" key="4">
    <source>
        <dbReference type="ARBA" id="ARBA00022989"/>
    </source>
</evidence>
<comment type="subcellular location">
    <subcellularLocation>
        <location evidence="1">Cell membrane</location>
        <topology evidence="1">Multi-pass membrane protein</topology>
    </subcellularLocation>
</comment>